<evidence type="ECO:0000313" key="3">
    <source>
        <dbReference type="Proteomes" id="UP000236740"/>
    </source>
</evidence>
<dbReference type="Proteomes" id="UP000236740">
    <property type="component" value="Unassembled WGS sequence"/>
</dbReference>
<keyword evidence="3" id="KW-1185">Reference proteome</keyword>
<dbReference type="EMBL" id="CP031311">
    <property type="protein sequence ID" value="QCC47667.1"/>
    <property type="molecule type" value="Genomic_DNA"/>
</dbReference>
<dbReference type="Proteomes" id="UP000296733">
    <property type="component" value="Chromosome"/>
</dbReference>
<proteinExistence type="predicted"/>
<dbReference type="RefSeq" id="WP_103992111.1">
    <property type="nucleotide sequence ID" value="NZ_CP031311.1"/>
</dbReference>
<accession>A0A1H6APP2</accession>
<evidence type="ECO:0000313" key="1">
    <source>
        <dbReference type="EMBL" id="QCC47667.1"/>
    </source>
</evidence>
<name>A0A1H6APP2_9EURY</name>
<dbReference type="KEGG" id="hlm:DV707_08345"/>
<reference evidence="1 4" key="2">
    <citation type="journal article" date="2019" name="Nat. Commun.">
        <title>A new type of DNA phosphorothioation-based antiviral system in archaea.</title>
        <authorList>
            <person name="Xiong L."/>
            <person name="Liu S."/>
            <person name="Chen S."/>
            <person name="Xiao Y."/>
            <person name="Zhu B."/>
            <person name="Gao Y."/>
            <person name="Zhang Y."/>
            <person name="Chen B."/>
            <person name="Luo J."/>
            <person name="Deng Z."/>
            <person name="Chen X."/>
            <person name="Wang L."/>
            <person name="Chen S."/>
        </authorList>
    </citation>
    <scope>NUCLEOTIDE SEQUENCE [LARGE SCALE GENOMIC DNA]</scope>
    <source>
        <strain evidence="1 4">CGMCC 1.10331</strain>
    </source>
</reference>
<dbReference type="GeneID" id="96954176"/>
<dbReference type="AlphaFoldDB" id="A0A1H6APP2"/>
<reference evidence="2 3" key="1">
    <citation type="submission" date="2016-10" db="EMBL/GenBank/DDBJ databases">
        <authorList>
            <person name="de Groot N.N."/>
        </authorList>
    </citation>
    <scope>NUCLEOTIDE SEQUENCE [LARGE SCALE GENOMIC DNA]</scope>
    <source>
        <strain evidence="2 3">CGMCC 1.10331</strain>
    </source>
</reference>
<dbReference type="OrthoDB" id="317114at2157"/>
<evidence type="ECO:0000313" key="4">
    <source>
        <dbReference type="Proteomes" id="UP000296733"/>
    </source>
</evidence>
<protein>
    <submittedName>
        <fullName evidence="2">Uncharacterized protein</fullName>
    </submittedName>
</protein>
<organism evidence="2 3">
    <name type="scientific">Halobellus limi</name>
    <dbReference type="NCBI Taxonomy" id="699433"/>
    <lineage>
        <taxon>Archaea</taxon>
        <taxon>Methanobacteriati</taxon>
        <taxon>Methanobacteriota</taxon>
        <taxon>Stenosarchaea group</taxon>
        <taxon>Halobacteria</taxon>
        <taxon>Halobacteriales</taxon>
        <taxon>Haloferacaceae</taxon>
        <taxon>Halobellus</taxon>
    </lineage>
</organism>
<sequence>MVSETQLGEHIVGAYHKLVTDCEVVSYNQRSKTEGEQMEIDVIGIDSTDGEQVIYTCEVITHLHGTIYPGEPSTSRWDEFGNTDYQYTLEKLWKKFTADHEYVTEVFDDADQYVFQLWSPVLPRGYLTDGLDQLAAEFEAEYNHDIEMIINGEYTDRVEDLRELAADDKKDYGEPAFRFLQILEHLR</sequence>
<gene>
    <name evidence="1" type="ORF">DV707_08345</name>
    <name evidence="2" type="ORF">SAMN04488133_2412</name>
</gene>
<dbReference type="EMBL" id="FNVN01000003">
    <property type="protein sequence ID" value="SEG50037.1"/>
    <property type="molecule type" value="Genomic_DNA"/>
</dbReference>
<evidence type="ECO:0000313" key="2">
    <source>
        <dbReference type="EMBL" id="SEG50037.1"/>
    </source>
</evidence>